<sequence>MLSTETVAIIGAGFSGTLLAINLLRHDGPKALLIERDQTRIARGVAYGTYRPEHLLNVRAMNMSAFPDQPGHFSNWLARSGIEAGFVPRRIYGAYLSDALRETMAEAPGRLTIVSGEAAAIDPGEREIGIGFADSSRVSADAVVLAPGNLPPHGLKQLEGLDPADGVYCPDPWAPAVTAGLGDNDTVLLIGTGLTAVDVALTLDANGFRGRILALSRRGLSPRAHDPAAPAAAPVSRPYAMGAALVRHVRGRVKEIGWHAAIDELRPHTQNIWRSADIAAQKRFLRHLRPWWDVHRHRLAPAVAGKVAELETEGRLQFAGGRIVKVAAVEGGADVTWGQRFTGAETITRVQRIVNCTGPQGDVLRTREPLLQDLAARGIIRPDPLRLGIDVDSRGRVVGADGCPNERIFTIGPMTRGAFWEIIAVPDLRHQTWDLARWLSSAHWVGGEGL</sequence>
<evidence type="ECO:0000313" key="4">
    <source>
        <dbReference type="Proteomes" id="UP001597124"/>
    </source>
</evidence>
<keyword evidence="4" id="KW-1185">Reference proteome</keyword>
<evidence type="ECO:0000256" key="1">
    <source>
        <dbReference type="SAM" id="Phobius"/>
    </source>
</evidence>
<dbReference type="InterPro" id="IPR036188">
    <property type="entry name" value="FAD/NAD-bd_sf"/>
</dbReference>
<dbReference type="InterPro" id="IPR052189">
    <property type="entry name" value="L-asp_N-monooxygenase_NS-form"/>
</dbReference>
<dbReference type="SUPFAM" id="SSF51905">
    <property type="entry name" value="FAD/NAD(P)-binding domain"/>
    <property type="match status" value="1"/>
</dbReference>
<accession>A0ABW3C2F7</accession>
<dbReference type="RefSeq" id="WP_381489852.1">
    <property type="nucleotide sequence ID" value="NZ_JBHTIK010000005.1"/>
</dbReference>
<dbReference type="Proteomes" id="UP001597124">
    <property type="component" value="Unassembled WGS sequence"/>
</dbReference>
<dbReference type="EMBL" id="JBHTIK010000005">
    <property type="protein sequence ID" value="MFD0848680.1"/>
    <property type="molecule type" value="Genomic_DNA"/>
</dbReference>
<dbReference type="PANTHER" id="PTHR40254:SF1">
    <property type="entry name" value="BLR0577 PROTEIN"/>
    <property type="match status" value="1"/>
</dbReference>
<feature type="transmembrane region" description="Helical" evidence="1">
    <location>
        <begin position="6"/>
        <end position="24"/>
    </location>
</feature>
<keyword evidence="1" id="KW-0472">Membrane</keyword>
<organism evidence="3 4">
    <name type="scientific">Sphingosinicella xenopeptidilytica</name>
    <dbReference type="NCBI Taxonomy" id="364098"/>
    <lineage>
        <taxon>Bacteria</taxon>
        <taxon>Pseudomonadati</taxon>
        <taxon>Pseudomonadota</taxon>
        <taxon>Alphaproteobacteria</taxon>
        <taxon>Sphingomonadales</taxon>
        <taxon>Sphingosinicellaceae</taxon>
        <taxon>Sphingosinicella</taxon>
    </lineage>
</organism>
<keyword evidence="1" id="KW-1133">Transmembrane helix</keyword>
<evidence type="ECO:0000313" key="3">
    <source>
        <dbReference type="EMBL" id="MFD0848680.1"/>
    </source>
</evidence>
<reference evidence="4" key="1">
    <citation type="journal article" date="2019" name="Int. J. Syst. Evol. Microbiol.">
        <title>The Global Catalogue of Microorganisms (GCM) 10K type strain sequencing project: providing services to taxonomists for standard genome sequencing and annotation.</title>
        <authorList>
            <consortium name="The Broad Institute Genomics Platform"/>
            <consortium name="The Broad Institute Genome Sequencing Center for Infectious Disease"/>
            <person name="Wu L."/>
            <person name="Ma J."/>
        </authorList>
    </citation>
    <scope>NUCLEOTIDE SEQUENCE [LARGE SCALE GENOMIC DNA]</scope>
    <source>
        <strain evidence="4">CCUG 52537</strain>
    </source>
</reference>
<dbReference type="Gene3D" id="3.50.50.60">
    <property type="entry name" value="FAD/NAD(P)-binding domain"/>
    <property type="match status" value="1"/>
</dbReference>
<protein>
    <submittedName>
        <fullName evidence="3">FAD/NAD(P)-binding protein</fullName>
    </submittedName>
</protein>
<name>A0ABW3C2F7_SPHXN</name>
<dbReference type="InterPro" id="IPR038732">
    <property type="entry name" value="HpyO/CreE_NAD-binding"/>
</dbReference>
<comment type="caution">
    <text evidence="3">The sequence shown here is derived from an EMBL/GenBank/DDBJ whole genome shotgun (WGS) entry which is preliminary data.</text>
</comment>
<proteinExistence type="predicted"/>
<keyword evidence="1" id="KW-0812">Transmembrane</keyword>
<gene>
    <name evidence="3" type="ORF">ACFQ00_10140</name>
</gene>
<feature type="domain" description="FAD-dependent urate hydroxylase HpyO/Asp monooxygenase CreE-like FAD/NAD(P)-binding" evidence="2">
    <location>
        <begin position="8"/>
        <end position="149"/>
    </location>
</feature>
<evidence type="ECO:0000259" key="2">
    <source>
        <dbReference type="Pfam" id="PF13454"/>
    </source>
</evidence>
<dbReference type="PANTHER" id="PTHR40254">
    <property type="entry name" value="BLR0577 PROTEIN"/>
    <property type="match status" value="1"/>
</dbReference>
<dbReference type="Pfam" id="PF13454">
    <property type="entry name" value="NAD_binding_9"/>
    <property type="match status" value="1"/>
</dbReference>